<evidence type="ECO:0000313" key="3">
    <source>
        <dbReference type="Proteomes" id="UP000230557"/>
    </source>
</evidence>
<keyword evidence="1" id="KW-0812">Transmembrane</keyword>
<evidence type="ECO:0000313" key="2">
    <source>
        <dbReference type="EMBL" id="PIR96787.1"/>
    </source>
</evidence>
<evidence type="ECO:0000256" key="1">
    <source>
        <dbReference type="SAM" id="Phobius"/>
    </source>
</evidence>
<dbReference type="AlphaFoldDB" id="A0A2H0VCE9"/>
<keyword evidence="1" id="KW-0472">Membrane</keyword>
<reference evidence="3" key="1">
    <citation type="submission" date="2017-09" db="EMBL/GenBank/DDBJ databases">
        <title>Depth-based differentiation of microbial function through sediment-hosted aquifers and enrichment of novel symbionts in the deep terrestrial subsurface.</title>
        <authorList>
            <person name="Probst A.J."/>
            <person name="Ladd B."/>
            <person name="Jarett J.K."/>
            <person name="Geller-Mcgrath D.E."/>
            <person name="Sieber C.M.K."/>
            <person name="Emerson J.B."/>
            <person name="Anantharaman K."/>
            <person name="Thomas B.C."/>
            <person name="Malmstrom R."/>
            <person name="Stieglmeier M."/>
            <person name="Klingl A."/>
            <person name="Woyke T."/>
            <person name="Ryan C.M."/>
            <person name="Banfield J.F."/>
        </authorList>
    </citation>
    <scope>NUCLEOTIDE SEQUENCE [LARGE SCALE GENOMIC DNA]</scope>
</reference>
<name>A0A2H0VCE9_9BACT</name>
<feature type="transmembrane region" description="Helical" evidence="1">
    <location>
        <begin position="137"/>
        <end position="156"/>
    </location>
</feature>
<dbReference type="EMBL" id="PFAJ01000062">
    <property type="protein sequence ID" value="PIR96787.1"/>
    <property type="molecule type" value="Genomic_DNA"/>
</dbReference>
<dbReference type="Proteomes" id="UP000230557">
    <property type="component" value="Unassembled WGS sequence"/>
</dbReference>
<keyword evidence="1" id="KW-1133">Transmembrane helix</keyword>
<feature type="transmembrane region" description="Helical" evidence="1">
    <location>
        <begin position="97"/>
        <end position="117"/>
    </location>
</feature>
<organism evidence="2 3">
    <name type="scientific">Candidatus Doudnabacteria bacterium CG10_big_fil_rev_8_21_14_0_10_41_10</name>
    <dbReference type="NCBI Taxonomy" id="1974551"/>
    <lineage>
        <taxon>Bacteria</taxon>
        <taxon>Candidatus Doudnaibacteriota</taxon>
    </lineage>
</organism>
<evidence type="ECO:0008006" key="4">
    <source>
        <dbReference type="Google" id="ProtNLM"/>
    </source>
</evidence>
<dbReference type="Pfam" id="PF20221">
    <property type="entry name" value="DUF6580"/>
    <property type="match status" value="1"/>
</dbReference>
<protein>
    <recommendedName>
        <fullName evidence="4">ECF transporter S component</fullName>
    </recommendedName>
</protein>
<feature type="transmembrane region" description="Helical" evidence="1">
    <location>
        <begin position="7"/>
        <end position="40"/>
    </location>
</feature>
<accession>A0A2H0VCE9</accession>
<dbReference type="InterPro" id="IPR046487">
    <property type="entry name" value="DUF6580"/>
</dbReference>
<proteinExistence type="predicted"/>
<gene>
    <name evidence="2" type="ORF">COT91_04780</name>
</gene>
<sequence length="184" mass="20428">MKKTNLILYLVIIFAAIGTRLVPYMWNFAPVTALAIFAAIYLPKKQATALPLVVRFFSDAIIGLFSWPLMIAVYLAHLFGVLMGLWVRRNKSVGRVIAAPIISAGVFFLITNFAWLYPTYPNDLSGIMLAYTNGLPFLRGTMFGDVIYTVALVGAYESVRYYLKFKTSPSVIPDATKDNQGATI</sequence>
<comment type="caution">
    <text evidence="2">The sequence shown here is derived from an EMBL/GenBank/DDBJ whole genome shotgun (WGS) entry which is preliminary data.</text>
</comment>
<feature type="transmembrane region" description="Helical" evidence="1">
    <location>
        <begin position="60"/>
        <end position="85"/>
    </location>
</feature>